<dbReference type="GO" id="GO:0005886">
    <property type="term" value="C:plasma membrane"/>
    <property type="evidence" value="ECO:0007669"/>
    <property type="project" value="UniProtKB-SubCell"/>
</dbReference>
<evidence type="ECO:0000259" key="13">
    <source>
        <dbReference type="SMART" id="SM00963"/>
    </source>
</evidence>
<keyword evidence="6 10" id="KW-0342">GTP-binding</keyword>
<dbReference type="SUPFAM" id="SSF52540">
    <property type="entry name" value="P-loop containing nucleoside triphosphate hydrolases"/>
    <property type="match status" value="1"/>
</dbReference>
<evidence type="ECO:0000259" key="12">
    <source>
        <dbReference type="SMART" id="SM00962"/>
    </source>
</evidence>
<evidence type="ECO:0000313" key="14">
    <source>
        <dbReference type="EMBL" id="QJC27851.1"/>
    </source>
</evidence>
<dbReference type="InterPro" id="IPR027417">
    <property type="entry name" value="P-loop_NTPase"/>
</dbReference>
<evidence type="ECO:0000256" key="6">
    <source>
        <dbReference type="ARBA" id="ARBA00023134"/>
    </source>
</evidence>
<comment type="function">
    <text evidence="10">Involved in targeting and insertion of nascent membrane proteins into the cytoplasmic membrane. Acts as a receptor for the complex formed by the signal recognition particle (SRP) and the ribosome-nascent chain (RNC). Interaction with SRP-RNC leads to the transfer of the RNC complex to the Sec translocase for insertion into the membrane, the hydrolysis of GTP by both Ffh and FtsY, and the dissociation of the SRP-FtsY complex into the individual components.</text>
</comment>
<dbReference type="InterPro" id="IPR042101">
    <property type="entry name" value="SRP54_N_sf"/>
</dbReference>
<evidence type="ECO:0000256" key="4">
    <source>
        <dbReference type="ARBA" id="ARBA00022741"/>
    </source>
</evidence>
<keyword evidence="5 10" id="KW-0378">Hydrolase</keyword>
<protein>
    <recommendedName>
        <fullName evidence="10">Signal recognition particle receptor FtsY</fullName>
        <shortName evidence="10">SRP receptor</shortName>
        <ecNumber evidence="10">3.6.5.4</ecNumber>
    </recommendedName>
</protein>
<feature type="domain" description="AAA+ ATPase" evidence="11">
    <location>
        <begin position="125"/>
        <end position="300"/>
    </location>
</feature>
<keyword evidence="7 10" id="KW-0472">Membrane</keyword>
<feature type="binding site" evidence="10">
    <location>
        <begin position="133"/>
        <end position="140"/>
    </location>
    <ligand>
        <name>GTP</name>
        <dbReference type="ChEBI" id="CHEBI:37565"/>
    </ligand>
</feature>
<evidence type="ECO:0000256" key="7">
    <source>
        <dbReference type="ARBA" id="ARBA00023136"/>
    </source>
</evidence>
<dbReference type="InterPro" id="IPR013822">
    <property type="entry name" value="Signal_recog_particl_SRP54_hlx"/>
</dbReference>
<dbReference type="Pfam" id="PF00448">
    <property type="entry name" value="SRP54"/>
    <property type="match status" value="1"/>
</dbReference>
<gene>
    <name evidence="10 14" type="primary">ftsY</name>
    <name evidence="14" type="ORF">ANPL_04020</name>
</gene>
<keyword evidence="15" id="KW-1185">Reference proteome</keyword>
<dbReference type="InterPro" id="IPR003593">
    <property type="entry name" value="AAA+_ATPase"/>
</dbReference>
<feature type="binding site" evidence="10">
    <location>
        <begin position="215"/>
        <end position="219"/>
    </location>
    <ligand>
        <name>GTP</name>
        <dbReference type="ChEBI" id="CHEBI:37565"/>
    </ligand>
</feature>
<dbReference type="FunFam" id="3.40.50.300:FF:000053">
    <property type="entry name" value="Signal recognition particle receptor FtsY"/>
    <property type="match status" value="1"/>
</dbReference>
<dbReference type="AlphaFoldDB" id="A0A858PZ10"/>
<dbReference type="Proteomes" id="UP000500930">
    <property type="component" value="Chromosome"/>
</dbReference>
<evidence type="ECO:0000256" key="3">
    <source>
        <dbReference type="ARBA" id="ARBA00022490"/>
    </source>
</evidence>
<dbReference type="SMART" id="SM00963">
    <property type="entry name" value="SRP54_N"/>
    <property type="match status" value="1"/>
</dbReference>
<dbReference type="Gene3D" id="1.20.120.140">
    <property type="entry name" value="Signal recognition particle SRP54, nucleotide-binding domain"/>
    <property type="match status" value="1"/>
</dbReference>
<keyword evidence="4 10" id="KW-0547">Nucleotide-binding</keyword>
<evidence type="ECO:0000256" key="5">
    <source>
        <dbReference type="ARBA" id="ARBA00022801"/>
    </source>
</evidence>
<dbReference type="EMBL" id="CP046391">
    <property type="protein sequence ID" value="QJC27851.1"/>
    <property type="molecule type" value="Genomic_DNA"/>
</dbReference>
<dbReference type="Pfam" id="PF02881">
    <property type="entry name" value="SRP54_N"/>
    <property type="match status" value="1"/>
</dbReference>
<evidence type="ECO:0000256" key="1">
    <source>
        <dbReference type="ARBA" id="ARBA00004515"/>
    </source>
</evidence>
<comment type="subunit">
    <text evidence="10">Part of the signal recognition particle protein translocation system, which is composed of SRP and FtsY. SRP is a ribonucleoprotein composed of Ffh and a 4.5S RNA molecule.</text>
</comment>
<dbReference type="SMART" id="SM00962">
    <property type="entry name" value="SRP54"/>
    <property type="match status" value="1"/>
</dbReference>
<dbReference type="CDD" id="cd17874">
    <property type="entry name" value="FtsY"/>
    <property type="match status" value="1"/>
</dbReference>
<dbReference type="Gene3D" id="3.40.50.300">
    <property type="entry name" value="P-loop containing nucleotide triphosphate hydrolases"/>
    <property type="match status" value="1"/>
</dbReference>
<dbReference type="SUPFAM" id="SSF47364">
    <property type="entry name" value="Domain of the SRP/SRP receptor G-proteins"/>
    <property type="match status" value="1"/>
</dbReference>
<organism evidence="14 15">
    <name type="scientific">Anaplasma platys</name>
    <dbReference type="NCBI Taxonomy" id="949"/>
    <lineage>
        <taxon>Bacteria</taxon>
        <taxon>Pseudomonadati</taxon>
        <taxon>Pseudomonadota</taxon>
        <taxon>Alphaproteobacteria</taxon>
        <taxon>Rickettsiales</taxon>
        <taxon>Anaplasmataceae</taxon>
        <taxon>Anaplasma</taxon>
    </lineage>
</organism>
<dbReference type="GO" id="GO:0003924">
    <property type="term" value="F:GTPase activity"/>
    <property type="evidence" value="ECO:0007669"/>
    <property type="project" value="UniProtKB-UniRule"/>
</dbReference>
<dbReference type="GO" id="GO:0005737">
    <property type="term" value="C:cytoplasm"/>
    <property type="evidence" value="ECO:0007669"/>
    <property type="project" value="UniProtKB-SubCell"/>
</dbReference>
<accession>A0A858PZ10</accession>
<dbReference type="InterPro" id="IPR036225">
    <property type="entry name" value="SRP/SRP_N"/>
</dbReference>
<feature type="domain" description="SRP54-type proteins GTP-binding" evidence="12">
    <location>
        <begin position="126"/>
        <end position="327"/>
    </location>
</feature>
<name>A0A858PZ10_9RICK</name>
<proteinExistence type="inferred from homology"/>
<dbReference type="GO" id="GO:0005525">
    <property type="term" value="F:GTP binding"/>
    <property type="evidence" value="ECO:0007669"/>
    <property type="project" value="UniProtKB-UniRule"/>
</dbReference>
<dbReference type="EC" id="3.6.5.4" evidence="10"/>
<dbReference type="PANTHER" id="PTHR43134">
    <property type="entry name" value="SIGNAL RECOGNITION PARTICLE RECEPTOR SUBUNIT ALPHA"/>
    <property type="match status" value="1"/>
</dbReference>
<dbReference type="NCBIfam" id="TIGR00064">
    <property type="entry name" value="ftsY"/>
    <property type="match status" value="1"/>
</dbReference>
<keyword evidence="3 10" id="KW-0963">Cytoplasm</keyword>
<evidence type="ECO:0000256" key="9">
    <source>
        <dbReference type="ARBA" id="ARBA00048027"/>
    </source>
</evidence>
<dbReference type="KEGG" id="aplt:ANPL_04020"/>
<dbReference type="HAMAP" id="MF_00920">
    <property type="entry name" value="FtsY"/>
    <property type="match status" value="1"/>
</dbReference>
<keyword evidence="8 10" id="KW-0675">Receptor</keyword>
<dbReference type="GO" id="GO:0005047">
    <property type="term" value="F:signal recognition particle binding"/>
    <property type="evidence" value="ECO:0007669"/>
    <property type="project" value="TreeGrafter"/>
</dbReference>
<feature type="domain" description="Signal recognition particle SRP54 helical bundle" evidence="13">
    <location>
        <begin position="35"/>
        <end position="113"/>
    </location>
</feature>
<evidence type="ECO:0000256" key="8">
    <source>
        <dbReference type="ARBA" id="ARBA00023170"/>
    </source>
</evidence>
<comment type="subcellular location">
    <subcellularLocation>
        <location evidence="1">Cell inner membrane</location>
        <topology evidence="1">Peripheral membrane protein</topology>
        <orientation evidence="1">Cytoplasmic side</orientation>
    </subcellularLocation>
    <subcellularLocation>
        <location evidence="10">Cell membrane</location>
        <topology evidence="10">Peripheral membrane protein</topology>
        <orientation evidence="10">Cytoplasmic side</orientation>
    </subcellularLocation>
    <subcellularLocation>
        <location evidence="10">Cytoplasm</location>
    </subcellularLocation>
</comment>
<dbReference type="PANTHER" id="PTHR43134:SF1">
    <property type="entry name" value="SIGNAL RECOGNITION PARTICLE RECEPTOR SUBUNIT ALPHA"/>
    <property type="match status" value="1"/>
</dbReference>
<reference evidence="14 15" key="1">
    <citation type="journal article" date="2020" name="Pathogens">
        <title>First Whole Genome Sequence of Anaplasma platys, an Obligate Intracellular Rickettsial Pathogen of Dogs.</title>
        <authorList>
            <person name="Llanes A."/>
            <person name="Rajeev S."/>
        </authorList>
    </citation>
    <scope>NUCLEOTIDE SEQUENCE [LARGE SCALE GENOMIC DNA]</scope>
    <source>
        <strain evidence="14 15">S3</strain>
    </source>
</reference>
<dbReference type="GO" id="GO:0006614">
    <property type="term" value="P:SRP-dependent cotranslational protein targeting to membrane"/>
    <property type="evidence" value="ECO:0007669"/>
    <property type="project" value="InterPro"/>
</dbReference>
<comment type="similarity">
    <text evidence="10">Belongs to the GTP-binding SRP family. FtsY subfamily.</text>
</comment>
<evidence type="ECO:0000259" key="11">
    <source>
        <dbReference type="SMART" id="SM00382"/>
    </source>
</evidence>
<dbReference type="SMART" id="SM00382">
    <property type="entry name" value="AAA"/>
    <property type="match status" value="1"/>
</dbReference>
<comment type="catalytic activity">
    <reaction evidence="9 10">
        <text>GTP + H2O = GDP + phosphate + H(+)</text>
        <dbReference type="Rhea" id="RHEA:19669"/>
        <dbReference type="ChEBI" id="CHEBI:15377"/>
        <dbReference type="ChEBI" id="CHEBI:15378"/>
        <dbReference type="ChEBI" id="CHEBI:37565"/>
        <dbReference type="ChEBI" id="CHEBI:43474"/>
        <dbReference type="ChEBI" id="CHEBI:58189"/>
        <dbReference type="EC" id="3.6.5.4"/>
    </reaction>
</comment>
<keyword evidence="2 10" id="KW-1003">Cell membrane</keyword>
<sequence>MRGGVYLLYHWGPYCLYWALYIMTGEREPSIWGSFKRSLSKTSAKLNEGLKNILGGGKVVDEATLRSLKNLLITTDMGPEVAAFFTQQLNNRRFTDAEYQVKQALAQDIESFLVGKAKPILAEKSPHIVMLCGVNGSGKTTTVAKLAHKFQKEGKSVLIGACDTFRAAAVSQLELWANRISCPIVSGALGADAASIAYKTVEKALKENIDVVLVDTAGRLHNNKNLMEELAKVCRTIRKLDESAPHNTVLVLDATVGQNTLAQVEAFSSFVNVDGIILTKLDGTAKGGIVLRVVHKYNLDLHAVGVGEGIDDLEIFSAAAFSRGLLELT</sequence>
<feature type="binding site" evidence="10">
    <location>
        <begin position="279"/>
        <end position="282"/>
    </location>
    <ligand>
        <name>GTP</name>
        <dbReference type="ChEBI" id="CHEBI:37565"/>
    </ligand>
</feature>
<dbReference type="InterPro" id="IPR004390">
    <property type="entry name" value="SR_rcpt_FtsY"/>
</dbReference>
<evidence type="ECO:0000313" key="15">
    <source>
        <dbReference type="Proteomes" id="UP000500930"/>
    </source>
</evidence>
<dbReference type="InterPro" id="IPR000897">
    <property type="entry name" value="SRP54_GTPase_dom"/>
</dbReference>
<evidence type="ECO:0000256" key="10">
    <source>
        <dbReference type="HAMAP-Rule" id="MF_00920"/>
    </source>
</evidence>
<evidence type="ECO:0000256" key="2">
    <source>
        <dbReference type="ARBA" id="ARBA00022475"/>
    </source>
</evidence>